<evidence type="ECO:0000256" key="1">
    <source>
        <dbReference type="SAM" id="MobiDB-lite"/>
    </source>
</evidence>
<gene>
    <name evidence="3" type="ORF">TWF481_001872</name>
</gene>
<accession>A0AAV9VUK1</accession>
<proteinExistence type="predicted"/>
<protein>
    <recommendedName>
        <fullName evidence="2">DUF4246 domain-containing protein</fullName>
    </recommendedName>
</protein>
<feature type="region of interest" description="Disordered" evidence="1">
    <location>
        <begin position="753"/>
        <end position="838"/>
    </location>
</feature>
<dbReference type="AlphaFoldDB" id="A0AAV9VUK1"/>
<feature type="region of interest" description="Disordered" evidence="1">
    <location>
        <begin position="555"/>
        <end position="611"/>
    </location>
</feature>
<dbReference type="Proteomes" id="UP001370758">
    <property type="component" value="Unassembled WGS sequence"/>
</dbReference>
<dbReference type="InterPro" id="IPR025340">
    <property type="entry name" value="DUF4246"/>
</dbReference>
<organism evidence="3 4">
    <name type="scientific">Arthrobotrys musiformis</name>
    <dbReference type="NCBI Taxonomy" id="47236"/>
    <lineage>
        <taxon>Eukaryota</taxon>
        <taxon>Fungi</taxon>
        <taxon>Dikarya</taxon>
        <taxon>Ascomycota</taxon>
        <taxon>Pezizomycotina</taxon>
        <taxon>Orbiliomycetes</taxon>
        <taxon>Orbiliales</taxon>
        <taxon>Orbiliaceae</taxon>
        <taxon>Arthrobotrys</taxon>
    </lineage>
</organism>
<comment type="caution">
    <text evidence="3">The sequence shown here is derived from an EMBL/GenBank/DDBJ whole genome shotgun (WGS) entry which is preliminary data.</text>
</comment>
<feature type="compositionally biased region" description="Low complexity" evidence="1">
    <location>
        <begin position="780"/>
        <end position="789"/>
    </location>
</feature>
<feature type="compositionally biased region" description="Pro residues" evidence="1">
    <location>
        <begin position="827"/>
        <end position="838"/>
    </location>
</feature>
<reference evidence="3 4" key="1">
    <citation type="submission" date="2023-08" db="EMBL/GenBank/DDBJ databases">
        <authorList>
            <person name="Palmer J.M."/>
        </authorList>
    </citation>
    <scope>NUCLEOTIDE SEQUENCE [LARGE SCALE GENOMIC DNA]</scope>
    <source>
        <strain evidence="3 4">TWF481</strain>
    </source>
</reference>
<feature type="domain" description="DUF4246" evidence="2">
    <location>
        <begin position="84"/>
        <end position="520"/>
    </location>
</feature>
<feature type="region of interest" description="Disordered" evidence="1">
    <location>
        <begin position="712"/>
        <end position="734"/>
    </location>
</feature>
<evidence type="ECO:0000259" key="2">
    <source>
        <dbReference type="Pfam" id="PF14033"/>
    </source>
</evidence>
<keyword evidence="4" id="KW-1185">Reference proteome</keyword>
<evidence type="ECO:0000313" key="3">
    <source>
        <dbReference type="EMBL" id="KAK6496891.1"/>
    </source>
</evidence>
<dbReference type="Pfam" id="PF14033">
    <property type="entry name" value="DUF4246"/>
    <property type="match status" value="1"/>
</dbReference>
<dbReference type="EMBL" id="JAVHJL010000010">
    <property type="protein sequence ID" value="KAK6496891.1"/>
    <property type="molecule type" value="Genomic_DNA"/>
</dbReference>
<dbReference type="InterPro" id="IPR049192">
    <property type="entry name" value="DUF4246_C"/>
</dbReference>
<dbReference type="PANTHER" id="PTHR33119">
    <property type="entry name" value="IFI3P"/>
    <property type="match status" value="1"/>
</dbReference>
<feature type="compositionally biased region" description="Pro residues" evidence="1">
    <location>
        <begin position="723"/>
        <end position="734"/>
    </location>
</feature>
<sequence length="838" mass="94779">MAPLPDLKKHPHPLEGSFSFDRLRGREISLRRASVAFRELENWVEKFEDREFVGDWLYAFVADACFGDLDKGGLKEPVWGREEVKYWVEEVGRYKAFFLETGVEAVDDGVWRRDGAVKEDLRRRLVDAVATLGPSNDQTSSFIWSTPGALPPPPPPPMPYALLNSSLVPPSILDPAMYPAVYDESMILKDGEFQKLTFTRHVHGHEQKSGYNLHSCWLPTEFKISASGETKISSYINNLCKPGQAELFHPIFEKVFRKLIPLFDNCLAELKSRRLKSRCGERDIGIGYDGIPNASLRNSQRRGWYRPKVYGLRSEYLKAFEEMMGQFKTGEEVDIDIFECANYDREVGREEKVLMGDRWQLLRESMWTPPIVWDENLKGRTLKVFVRITGVELEPEGGWGNKNWILPGSLNERIVATGVYCYSQENVTDARIGLRRRGFKATEYVGLQLEEPQEVEGALIKEGRTVVFTNNYEYCLFSDPIRLVDKKKSGHIKMLMFHLCDPDFDTLPTTRDIPPQQPGLYESILRESGLGRLPEDVFSLILEYLHVSRKAQERSIGESQRYSLNRAGEHRTRRHKPKDSDDSGDDGFLRPAPSYSTRYRRKKAPPPPVPPGFAPHAMPHTEAVVLQLLRQIRARERQNWPFSLLDGRPSKLVYDEPAERAIHIQNQSGIPRVLPQSQPPPPPRIPFFELGLEGVPPPPPAPRGKLGFSMEGLPLPSRSSYIGPPPPPPPPPDYVIPLIKSSMMPVDLVVRETRRARRRRRERLTSTSNDALGETIHNESGPSSVSSWPSIPPFELGLQGVPPPPPAPRGKLGFSMEGLPLPSSYLGPPPPPPPPPVT</sequence>
<dbReference type="PANTHER" id="PTHR33119:SF1">
    <property type="entry name" value="FE2OG DIOXYGENASE DOMAIN-CONTAINING PROTEIN"/>
    <property type="match status" value="1"/>
</dbReference>
<name>A0AAV9VUK1_9PEZI</name>
<evidence type="ECO:0000313" key="4">
    <source>
        <dbReference type="Proteomes" id="UP001370758"/>
    </source>
</evidence>